<evidence type="ECO:0000313" key="3">
    <source>
        <dbReference type="Proteomes" id="UP001174209"/>
    </source>
</evidence>
<evidence type="ECO:0000259" key="1">
    <source>
        <dbReference type="Pfam" id="PF13614"/>
    </source>
</evidence>
<dbReference type="CDD" id="cd02042">
    <property type="entry name" value="ParAB_family"/>
    <property type="match status" value="1"/>
</dbReference>
<dbReference type="Pfam" id="PF13614">
    <property type="entry name" value="AAA_31"/>
    <property type="match status" value="1"/>
</dbReference>
<feature type="domain" description="AAA" evidence="1">
    <location>
        <begin position="1"/>
        <end position="186"/>
    </location>
</feature>
<reference evidence="2" key="1">
    <citation type="submission" date="2023-06" db="EMBL/GenBank/DDBJ databases">
        <title>MT1 and MT2 Draft Genomes of Novel Species.</title>
        <authorList>
            <person name="Venkateswaran K."/>
        </authorList>
    </citation>
    <scope>NUCLEOTIDE SEQUENCE</scope>
    <source>
        <strain evidence="2">IIF3SC-B10</strain>
    </source>
</reference>
<dbReference type="EMBL" id="JAROCG010000001">
    <property type="protein sequence ID" value="MDN4612076.1"/>
    <property type="molecule type" value="Genomic_DNA"/>
</dbReference>
<dbReference type="SUPFAM" id="SSF52540">
    <property type="entry name" value="P-loop containing nucleoside triphosphate hydrolases"/>
    <property type="match status" value="1"/>
</dbReference>
<dbReference type="InterPro" id="IPR027417">
    <property type="entry name" value="P-loop_NTPase"/>
</dbReference>
<dbReference type="Gene3D" id="3.40.50.300">
    <property type="entry name" value="P-loop containing nucleotide triphosphate hydrolases"/>
    <property type="match status" value="1"/>
</dbReference>
<comment type="caution">
    <text evidence="2">The sequence shown here is derived from an EMBL/GenBank/DDBJ whole genome shotgun (WGS) entry which is preliminary data.</text>
</comment>
<dbReference type="InterPro" id="IPR050678">
    <property type="entry name" value="DNA_Partitioning_ATPase"/>
</dbReference>
<dbReference type="PANTHER" id="PTHR13696:SF99">
    <property type="entry name" value="COBYRINIC ACID AC-DIAMIDE SYNTHASE"/>
    <property type="match status" value="1"/>
</dbReference>
<sequence>MQVVSISSLKGGVGKTSVTLGLASAALAAGVPTLVVDLDPHADATTGLAVRPSDQIDVGRLLKDARRGDLRANTVPSGWVTTAAKLRGSGRSTLDVAMGSAYSGIYDRPDLGRRDQRRLATLLSRVTGYSLVLIDCPPSLNGLTRIGWTASNKVLLVAEPALFSVAGTERTMRALELFRREFAPDLHAAGIVANRVRPTSNEHAFRLGEMRQMFGDLLLSPTIPEQANWQQIQGAAHSVHHWPGDSAQQSAGYFDELLRSVLDSGRMRSRTARRA</sequence>
<name>A0ABT8K5J1_9MICC</name>
<accession>A0ABT8K5J1</accession>
<protein>
    <submittedName>
        <fullName evidence="2">ParA family protein</fullName>
    </submittedName>
</protein>
<keyword evidence="3" id="KW-1185">Reference proteome</keyword>
<dbReference type="InterPro" id="IPR025669">
    <property type="entry name" value="AAA_dom"/>
</dbReference>
<proteinExistence type="predicted"/>
<dbReference type="Proteomes" id="UP001174209">
    <property type="component" value="Unassembled WGS sequence"/>
</dbReference>
<evidence type="ECO:0000313" key="2">
    <source>
        <dbReference type="EMBL" id="MDN4612076.1"/>
    </source>
</evidence>
<organism evidence="2 3">
    <name type="scientific">Arthrobacter burdickii</name>
    <dbReference type="NCBI Taxonomy" id="3035920"/>
    <lineage>
        <taxon>Bacteria</taxon>
        <taxon>Bacillati</taxon>
        <taxon>Actinomycetota</taxon>
        <taxon>Actinomycetes</taxon>
        <taxon>Micrococcales</taxon>
        <taxon>Micrococcaceae</taxon>
        <taxon>Arthrobacter</taxon>
    </lineage>
</organism>
<dbReference type="PANTHER" id="PTHR13696">
    <property type="entry name" value="P-LOOP CONTAINING NUCLEOSIDE TRIPHOSPHATE HYDROLASE"/>
    <property type="match status" value="1"/>
</dbReference>
<gene>
    <name evidence="2" type="ORF">P5G52_14500</name>
</gene>
<dbReference type="RefSeq" id="WP_301228510.1">
    <property type="nucleotide sequence ID" value="NZ_JAROCG010000001.1"/>
</dbReference>